<dbReference type="SMART" id="SM00085">
    <property type="entry name" value="PA2c"/>
    <property type="match status" value="1"/>
</dbReference>
<feature type="disulfide bond" evidence="6">
    <location>
        <begin position="81"/>
        <end position="105"/>
    </location>
</feature>
<evidence type="ECO:0000256" key="1">
    <source>
        <dbReference type="ARBA" id="ARBA00004613"/>
    </source>
</evidence>
<feature type="disulfide bond" evidence="6">
    <location>
        <begin position="65"/>
        <end position="119"/>
    </location>
</feature>
<sequence>MARPLCGSSLLLLLLCVLAFASANLMQFGRIIKRLTGRNGLDYNGYGCHCGWGGSGQPVDDTDRCCHVHDCCYGAVSVGNCSPKFMTYRYSDGKDTITCGAGNECQRQTCECDKAAALCFRRSTFLQQYASYSNSRCEGATPPCANTKSG</sequence>
<dbReference type="SUPFAM" id="SSF48619">
    <property type="entry name" value="Phospholipase A2, PLA2"/>
    <property type="match status" value="1"/>
</dbReference>
<feature type="disulfide bond" evidence="6">
    <location>
        <begin position="72"/>
        <end position="112"/>
    </location>
</feature>
<keyword evidence="3 6" id="KW-1015">Disulfide bond</keyword>
<feature type="disulfide bond" evidence="6">
    <location>
        <begin position="99"/>
        <end position="110"/>
    </location>
</feature>
<dbReference type="Pfam" id="PF00068">
    <property type="entry name" value="Phospholip_A2_1"/>
    <property type="match status" value="1"/>
</dbReference>
<feature type="chain" id="PRO_5025077544" evidence="8">
    <location>
        <begin position="24"/>
        <end position="150"/>
    </location>
</feature>
<name>A0A646QBV7_9SAUR</name>
<dbReference type="FunFam" id="1.20.90.10:FF:000001">
    <property type="entry name" value="Basic phospholipase A2 homolog"/>
    <property type="match status" value="1"/>
</dbReference>
<evidence type="ECO:0000256" key="2">
    <source>
        <dbReference type="ARBA" id="ARBA00022525"/>
    </source>
</evidence>
<protein>
    <submittedName>
        <fullName evidence="10">Phospholipase A2 1b</fullName>
    </submittedName>
</protein>
<dbReference type="GO" id="GO:0016042">
    <property type="term" value="P:lipid catabolic process"/>
    <property type="evidence" value="ECO:0007669"/>
    <property type="project" value="InterPro"/>
</dbReference>
<dbReference type="InterPro" id="IPR036444">
    <property type="entry name" value="PLipase_A2_dom_sf"/>
</dbReference>
<feature type="active site" evidence="4">
    <location>
        <position position="69"/>
    </location>
</feature>
<dbReference type="PANTHER" id="PTHR11716">
    <property type="entry name" value="PHOSPHOLIPASE A2 FAMILY MEMBER"/>
    <property type="match status" value="1"/>
</dbReference>
<keyword evidence="5" id="KW-0106">Calcium</keyword>
<comment type="subcellular location">
    <subcellularLocation>
        <location evidence="1 8">Secreted</location>
    </subcellularLocation>
</comment>
<feature type="binding site" evidence="5">
    <location>
        <position position="70"/>
    </location>
    <ligand>
        <name>Ca(2+)</name>
        <dbReference type="ChEBI" id="CHEBI:29108"/>
    </ligand>
</feature>
<keyword evidence="5" id="KW-0479">Metal-binding</keyword>
<dbReference type="GO" id="GO:0050482">
    <property type="term" value="P:arachidonate secretion"/>
    <property type="evidence" value="ECO:0007669"/>
    <property type="project" value="InterPro"/>
</dbReference>
<evidence type="ECO:0000256" key="7">
    <source>
        <dbReference type="RuleBase" id="RU003654"/>
    </source>
</evidence>
<evidence type="ECO:0000256" key="8">
    <source>
        <dbReference type="RuleBase" id="RU361236"/>
    </source>
</evidence>
<dbReference type="GO" id="GO:0005509">
    <property type="term" value="F:calcium ion binding"/>
    <property type="evidence" value="ECO:0007669"/>
    <property type="project" value="InterPro"/>
</dbReference>
<dbReference type="PANTHER" id="PTHR11716:SF101">
    <property type="entry name" value="BASIC PHOSPHOLIPASE A2 PA-11-LIKE"/>
    <property type="match status" value="1"/>
</dbReference>
<feature type="signal peptide" evidence="8">
    <location>
        <begin position="1"/>
        <end position="23"/>
    </location>
</feature>
<evidence type="ECO:0000256" key="5">
    <source>
        <dbReference type="PIRSR" id="PIRSR601211-2"/>
    </source>
</evidence>
<comment type="similarity">
    <text evidence="7">Belongs to the phospholipase A2 family.</text>
</comment>
<feature type="active site" evidence="4">
    <location>
        <position position="113"/>
    </location>
</feature>
<evidence type="ECO:0000256" key="6">
    <source>
        <dbReference type="PIRSR" id="PIRSR601211-3"/>
    </source>
</evidence>
<dbReference type="GO" id="GO:0047498">
    <property type="term" value="F:calcium-dependent phospholipase A2 activity"/>
    <property type="evidence" value="ECO:0007669"/>
    <property type="project" value="TreeGrafter"/>
</dbReference>
<dbReference type="GO" id="GO:0005543">
    <property type="term" value="F:phospholipid binding"/>
    <property type="evidence" value="ECO:0007669"/>
    <property type="project" value="TreeGrafter"/>
</dbReference>
<dbReference type="GO" id="GO:0006644">
    <property type="term" value="P:phospholipid metabolic process"/>
    <property type="evidence" value="ECO:0007669"/>
    <property type="project" value="InterPro"/>
</dbReference>
<dbReference type="PRINTS" id="PR00389">
    <property type="entry name" value="PHPHLIPASEA2"/>
</dbReference>
<dbReference type="AlphaFoldDB" id="A0A646QBV7"/>
<dbReference type="CDD" id="cd00125">
    <property type="entry name" value="PLA2c"/>
    <property type="match status" value="1"/>
</dbReference>
<evidence type="ECO:0000313" key="10">
    <source>
        <dbReference type="EMBL" id="MUP40166.1"/>
    </source>
</evidence>
<reference evidence="10" key="1">
    <citation type="journal article" date="2019" name="Comp. Biochem. Physiol. C Toxicol. Pharmacol.">
        <title>The sweet side of venom: differentially glycosylated prothrombin activating metalloproteases from Dispholidus typus (boomslang) and Thelotornis mossambicanus (twig snake).</title>
        <authorList>
            <person name="Debono J."/>
            <person name="Dashevsky D."/>
            <person name="Nouwens A."/>
            <person name="Fry B.G."/>
        </authorList>
    </citation>
    <scope>NUCLEOTIDE SEQUENCE</scope>
    <source>
        <tissue evidence="10">Venom gland</tissue>
    </source>
</reference>
<dbReference type="Gene3D" id="1.20.90.10">
    <property type="entry name" value="Phospholipase A2 domain"/>
    <property type="match status" value="1"/>
</dbReference>
<feature type="binding site" evidence="5">
    <location>
        <position position="53"/>
    </location>
    <ligand>
        <name>Ca(2+)</name>
        <dbReference type="ChEBI" id="CHEBI:29108"/>
    </ligand>
</feature>
<keyword evidence="8" id="KW-0732">Signal</keyword>
<dbReference type="InterPro" id="IPR001211">
    <property type="entry name" value="PLA2"/>
</dbReference>
<dbReference type="PROSITE" id="PS00118">
    <property type="entry name" value="PA2_HIS"/>
    <property type="match status" value="1"/>
</dbReference>
<feature type="disulfide bond" evidence="6">
    <location>
        <begin position="50"/>
        <end position="66"/>
    </location>
</feature>
<dbReference type="InterPro" id="IPR033113">
    <property type="entry name" value="PLA2_histidine"/>
</dbReference>
<feature type="binding site" evidence="5">
    <location>
        <position position="51"/>
    </location>
    <ligand>
        <name>Ca(2+)</name>
        <dbReference type="ChEBI" id="CHEBI:29108"/>
    </ligand>
</feature>
<evidence type="ECO:0000259" key="9">
    <source>
        <dbReference type="SMART" id="SM00085"/>
    </source>
</evidence>
<feature type="disulfide bond" evidence="6">
    <location>
        <begin position="71"/>
        <end position="144"/>
    </location>
</feature>
<comment type="cofactor">
    <cofactor evidence="5">
        <name>Ca(2+)</name>
        <dbReference type="ChEBI" id="CHEBI:29108"/>
    </cofactor>
    <text evidence="5">Binds 1 Ca(2+) ion per subunit.</text>
</comment>
<organism evidence="10">
    <name type="scientific">Thelotornis mossambicanus</name>
    <dbReference type="NCBI Taxonomy" id="1328036"/>
    <lineage>
        <taxon>Eukaryota</taxon>
        <taxon>Metazoa</taxon>
        <taxon>Chordata</taxon>
        <taxon>Craniata</taxon>
        <taxon>Vertebrata</taxon>
        <taxon>Euteleostomi</taxon>
        <taxon>Lepidosauria</taxon>
        <taxon>Squamata</taxon>
        <taxon>Bifurcata</taxon>
        <taxon>Unidentata</taxon>
        <taxon>Episquamata</taxon>
        <taxon>Toxicofera</taxon>
        <taxon>Serpentes</taxon>
        <taxon>Colubroidea</taxon>
        <taxon>Colubridae</taxon>
        <taxon>Colubrinae</taxon>
        <taxon>Thelotornis</taxon>
    </lineage>
</organism>
<dbReference type="InterPro" id="IPR016090">
    <property type="entry name" value="PLA2-like_dom"/>
</dbReference>
<dbReference type="GO" id="GO:0005576">
    <property type="term" value="C:extracellular region"/>
    <property type="evidence" value="ECO:0007669"/>
    <property type="project" value="UniProtKB-SubCell"/>
</dbReference>
<proteinExistence type="inferred from homology"/>
<accession>A0A646QBV7</accession>
<evidence type="ECO:0000256" key="3">
    <source>
        <dbReference type="ARBA" id="ARBA00023157"/>
    </source>
</evidence>
<dbReference type="EMBL" id="GHUO01000019">
    <property type="protein sequence ID" value="MUP40166.1"/>
    <property type="molecule type" value="Transcribed_RNA"/>
</dbReference>
<feature type="domain" description="Phospholipase A2-like central" evidence="9">
    <location>
        <begin position="24"/>
        <end position="138"/>
    </location>
</feature>
<evidence type="ECO:0000256" key="4">
    <source>
        <dbReference type="PIRSR" id="PIRSR601211-1"/>
    </source>
</evidence>
<keyword evidence="2 8" id="KW-0964">Secreted</keyword>